<feature type="compositionally biased region" description="Basic residues" evidence="1">
    <location>
        <begin position="254"/>
        <end position="264"/>
    </location>
</feature>
<reference evidence="2" key="1">
    <citation type="journal article" date="2020" name="Stud. Mycol.">
        <title>101 Dothideomycetes genomes: a test case for predicting lifestyles and emergence of pathogens.</title>
        <authorList>
            <person name="Haridas S."/>
            <person name="Albert R."/>
            <person name="Binder M."/>
            <person name="Bloem J."/>
            <person name="Labutti K."/>
            <person name="Salamov A."/>
            <person name="Andreopoulos B."/>
            <person name="Baker S."/>
            <person name="Barry K."/>
            <person name="Bills G."/>
            <person name="Bluhm B."/>
            <person name="Cannon C."/>
            <person name="Castanera R."/>
            <person name="Culley D."/>
            <person name="Daum C."/>
            <person name="Ezra D."/>
            <person name="Gonzalez J."/>
            <person name="Henrissat B."/>
            <person name="Kuo A."/>
            <person name="Liang C."/>
            <person name="Lipzen A."/>
            <person name="Lutzoni F."/>
            <person name="Magnuson J."/>
            <person name="Mondo S."/>
            <person name="Nolan M."/>
            <person name="Ohm R."/>
            <person name="Pangilinan J."/>
            <person name="Park H.-J."/>
            <person name="Ramirez L."/>
            <person name="Alfaro M."/>
            <person name="Sun H."/>
            <person name="Tritt A."/>
            <person name="Yoshinaga Y."/>
            <person name="Zwiers L.-H."/>
            <person name="Turgeon B."/>
            <person name="Goodwin S."/>
            <person name="Spatafora J."/>
            <person name="Crous P."/>
            <person name="Grigoriev I."/>
        </authorList>
    </citation>
    <scope>NUCLEOTIDE SEQUENCE</scope>
    <source>
        <strain evidence="2">CBS 125425</strain>
    </source>
</reference>
<evidence type="ECO:0000256" key="1">
    <source>
        <dbReference type="SAM" id="MobiDB-lite"/>
    </source>
</evidence>
<dbReference type="Proteomes" id="UP000799444">
    <property type="component" value="Unassembled WGS sequence"/>
</dbReference>
<comment type="caution">
    <text evidence="2">The sequence shown here is derived from an EMBL/GenBank/DDBJ whole genome shotgun (WGS) entry which is preliminary data.</text>
</comment>
<evidence type="ECO:0000313" key="3">
    <source>
        <dbReference type="Proteomes" id="UP000799444"/>
    </source>
</evidence>
<organism evidence="2 3">
    <name type="scientific">Polyplosphaeria fusca</name>
    <dbReference type="NCBI Taxonomy" id="682080"/>
    <lineage>
        <taxon>Eukaryota</taxon>
        <taxon>Fungi</taxon>
        <taxon>Dikarya</taxon>
        <taxon>Ascomycota</taxon>
        <taxon>Pezizomycotina</taxon>
        <taxon>Dothideomycetes</taxon>
        <taxon>Pleosporomycetidae</taxon>
        <taxon>Pleosporales</taxon>
        <taxon>Tetraplosphaeriaceae</taxon>
        <taxon>Polyplosphaeria</taxon>
    </lineage>
</organism>
<feature type="region of interest" description="Disordered" evidence="1">
    <location>
        <begin position="67"/>
        <end position="97"/>
    </location>
</feature>
<proteinExistence type="predicted"/>
<dbReference type="EMBL" id="ML996181">
    <property type="protein sequence ID" value="KAF2732183.1"/>
    <property type="molecule type" value="Genomic_DNA"/>
</dbReference>
<feature type="region of interest" description="Disordered" evidence="1">
    <location>
        <begin position="214"/>
        <end position="264"/>
    </location>
</feature>
<evidence type="ECO:0000313" key="2">
    <source>
        <dbReference type="EMBL" id="KAF2732183.1"/>
    </source>
</evidence>
<dbReference type="AlphaFoldDB" id="A0A9P4QR12"/>
<gene>
    <name evidence="2" type="ORF">EJ04DRAFT_341280</name>
</gene>
<name>A0A9P4QR12_9PLEO</name>
<accession>A0A9P4QR12</accession>
<protein>
    <submittedName>
        <fullName evidence="2">Uncharacterized protein</fullName>
    </submittedName>
</protein>
<keyword evidence="3" id="KW-1185">Reference proteome</keyword>
<sequence>MDYLAVSLDQAGARMWRRRRERVFIFPLPPVLARYGPLATAADREQPQRPAVPAVPEALCAPAWAAARRPGSPWRPGRRTRQSSSFARDTPTRECKTKPAGIVDGAVLAVVVPQPAHGERQHQGVRPCRRLALSLLPANRHPGRTTGAGRGGSGGPGMRVRLIKCSAHGHEGCKDDMCSPAQCRPSAHSAEAGLSTTTRLAMYVGGRPLSRQCPVSTGAGAGAVSPDRARRWTIKRALRRDPGPSGADGDRRPGIRGHTVRSAT</sequence>